<feature type="domain" description="DNL-type" evidence="5">
    <location>
        <begin position="151"/>
        <end position="243"/>
    </location>
</feature>
<proteinExistence type="predicted"/>
<dbReference type="PANTHER" id="PTHR20922">
    <property type="entry name" value="DNL-TYPE ZINC FINGER PROTEIN"/>
    <property type="match status" value="1"/>
</dbReference>
<dbReference type="EnsemblMetazoa" id="XM_038190671.1">
    <property type="protein sequence ID" value="XP_038046599.1"/>
    <property type="gene ID" value="LOC119720817"/>
</dbReference>
<dbReference type="InterPro" id="IPR024158">
    <property type="entry name" value="Mt_import_TIM15"/>
</dbReference>
<dbReference type="GeneID" id="119720817"/>
<dbReference type="RefSeq" id="XP_038046599.1">
    <property type="nucleotide sequence ID" value="XM_038190671.1"/>
</dbReference>
<dbReference type="GO" id="GO:0005739">
    <property type="term" value="C:mitochondrion"/>
    <property type="evidence" value="ECO:0007669"/>
    <property type="project" value="TreeGrafter"/>
</dbReference>
<dbReference type="PANTHER" id="PTHR20922:SF13">
    <property type="entry name" value="DNL-TYPE ZINC FINGER PROTEIN"/>
    <property type="match status" value="1"/>
</dbReference>
<accession>A0A913Z6G6</accession>
<dbReference type="OrthoDB" id="512667at2759"/>
<dbReference type="RefSeq" id="XP_038046600.1">
    <property type="nucleotide sequence ID" value="XM_038190672.1"/>
</dbReference>
<dbReference type="Pfam" id="PF05180">
    <property type="entry name" value="zf-DNL"/>
    <property type="match status" value="1"/>
</dbReference>
<keyword evidence="7" id="KW-1185">Reference proteome</keyword>
<dbReference type="EnsemblMetazoa" id="XM_038190674.1">
    <property type="protein sequence ID" value="XP_038046602.1"/>
    <property type="gene ID" value="LOC119720817"/>
</dbReference>
<protein>
    <recommendedName>
        <fullName evidence="5">DNL-type domain-containing protein</fullName>
    </recommendedName>
</protein>
<dbReference type="GO" id="GO:0030150">
    <property type="term" value="P:protein import into mitochondrial matrix"/>
    <property type="evidence" value="ECO:0007669"/>
    <property type="project" value="TreeGrafter"/>
</dbReference>
<keyword evidence="2 4" id="KW-0863">Zinc-finger</keyword>
<dbReference type="PROSITE" id="PS51501">
    <property type="entry name" value="ZF_DNL"/>
    <property type="match status" value="1"/>
</dbReference>
<reference evidence="6" key="1">
    <citation type="submission" date="2022-11" db="UniProtKB">
        <authorList>
            <consortium name="EnsemblMetazoa"/>
        </authorList>
    </citation>
    <scope>IDENTIFICATION</scope>
</reference>
<evidence type="ECO:0000259" key="5">
    <source>
        <dbReference type="PROSITE" id="PS51501"/>
    </source>
</evidence>
<dbReference type="RefSeq" id="XP_038046602.1">
    <property type="nucleotide sequence ID" value="XM_038190674.1"/>
</dbReference>
<keyword evidence="3" id="KW-0862">Zinc</keyword>
<dbReference type="RefSeq" id="XP_038046601.1">
    <property type="nucleotide sequence ID" value="XM_038190673.1"/>
</dbReference>
<evidence type="ECO:0000256" key="1">
    <source>
        <dbReference type="ARBA" id="ARBA00022723"/>
    </source>
</evidence>
<dbReference type="EnsemblMetazoa" id="XM_038190672.1">
    <property type="protein sequence ID" value="XP_038046600.1"/>
    <property type="gene ID" value="LOC119720817"/>
</dbReference>
<dbReference type="RefSeq" id="XP_038046598.1">
    <property type="nucleotide sequence ID" value="XM_038190670.1"/>
</dbReference>
<dbReference type="GO" id="GO:0006457">
    <property type="term" value="P:protein folding"/>
    <property type="evidence" value="ECO:0007669"/>
    <property type="project" value="TreeGrafter"/>
</dbReference>
<evidence type="ECO:0000313" key="7">
    <source>
        <dbReference type="Proteomes" id="UP000887568"/>
    </source>
</evidence>
<dbReference type="GO" id="GO:0050821">
    <property type="term" value="P:protein stabilization"/>
    <property type="evidence" value="ECO:0007669"/>
    <property type="project" value="TreeGrafter"/>
</dbReference>
<dbReference type="GO" id="GO:0051087">
    <property type="term" value="F:protein-folding chaperone binding"/>
    <property type="evidence" value="ECO:0007669"/>
    <property type="project" value="TreeGrafter"/>
</dbReference>
<evidence type="ECO:0000313" key="6">
    <source>
        <dbReference type="EnsemblMetazoa" id="XP_038046601.1"/>
    </source>
</evidence>
<evidence type="ECO:0000256" key="3">
    <source>
        <dbReference type="ARBA" id="ARBA00022833"/>
    </source>
</evidence>
<dbReference type="AlphaFoldDB" id="A0A913Z6G6"/>
<dbReference type="GO" id="GO:0008270">
    <property type="term" value="F:zinc ion binding"/>
    <property type="evidence" value="ECO:0007669"/>
    <property type="project" value="UniProtKB-KW"/>
</dbReference>
<dbReference type="EnsemblMetazoa" id="XM_038190673.1">
    <property type="protein sequence ID" value="XP_038046601.1"/>
    <property type="gene ID" value="LOC119720817"/>
</dbReference>
<name>A0A913Z6G6_PATMI</name>
<sequence length="243" mass="26860">MFFIIMLLPTSNGLGMFSSLLIRQRISKFLVTTRVLSSTSPLKSFQHLKPKQLTALSPHGRQGTTQGTRSVLYKKSAVGKQFGPNLTRQTNLSTASNHISGVNNARTDLLSVTVRQHITRQFHTSSSILTDQSDSNENRDVATKTTLGKIPDSERLQLVFTCKVCDRRSTKSISRLGYEKGVVIVKCPGCDKNHLIADNLGWFAEAGGRNIEEILAAKGETVKRTIDEGDVLELTQLECDKKL</sequence>
<dbReference type="InterPro" id="IPR007853">
    <property type="entry name" value="Znf_DNL-typ"/>
</dbReference>
<keyword evidence="1" id="KW-0479">Metal-binding</keyword>
<dbReference type="EnsemblMetazoa" id="XM_038190670.1">
    <property type="protein sequence ID" value="XP_038046598.1"/>
    <property type="gene ID" value="LOC119720817"/>
</dbReference>
<evidence type="ECO:0000256" key="2">
    <source>
        <dbReference type="ARBA" id="ARBA00022771"/>
    </source>
</evidence>
<evidence type="ECO:0000256" key="4">
    <source>
        <dbReference type="PROSITE-ProRule" id="PRU00834"/>
    </source>
</evidence>
<organism evidence="6 7">
    <name type="scientific">Patiria miniata</name>
    <name type="common">Bat star</name>
    <name type="synonym">Asterina miniata</name>
    <dbReference type="NCBI Taxonomy" id="46514"/>
    <lineage>
        <taxon>Eukaryota</taxon>
        <taxon>Metazoa</taxon>
        <taxon>Echinodermata</taxon>
        <taxon>Eleutherozoa</taxon>
        <taxon>Asterozoa</taxon>
        <taxon>Asteroidea</taxon>
        <taxon>Valvatacea</taxon>
        <taxon>Valvatida</taxon>
        <taxon>Asterinidae</taxon>
        <taxon>Patiria</taxon>
    </lineage>
</organism>
<dbReference type="Proteomes" id="UP000887568">
    <property type="component" value="Unplaced"/>
</dbReference>